<sequence>MSPSETPVIIGVGDIKNRSTAVADAKEPATLMLEAIQVAIKDAASSSASGLRSAIDSIDVVKTWTWPYPDLPGLLAQNLGVDRSVKWKRYSEHGGDKPGKLFDEAAKRIAEGECKVAVVTGGEALASLSACAAAKKLPPSGWTAPSEAVDAVFTPTGRDLGNNLGAVHQIGAPIHVYPLYENAFRARQGQSPKANHEESANLYAEFSKVAESNEYAWGYGRSDSVEVIGKVGEKNRMICYPYPLLMNAFNTVNLASAVILTSASFANSLGVPKSKWIYPLGGAGTKDSDEFWKRPNFYSSPSISRSIDAGIQVSGVSPGELDLIDIYSCFPIVPKLAAQHLGLPLVGGKKPLTLLGGLTSFGGAGNNYSMHALTEMTRQLRDGKGRKGLVLCNGGVLSYQYVIVLSKEPRKEGTYPTENPLPLQITDVLAPALVLDAEGEAVVETYTVEFNRDGSPLRGYIVGRLKSHNKRFLANHGDEDTLRQMASGVGEIVGRSGWVWQDTQEKGRGLFAFDRPAKL</sequence>
<feature type="domain" description="Thiolase-like protein type 1 additional C-terminal" evidence="4">
    <location>
        <begin position="420"/>
        <end position="503"/>
    </location>
</feature>
<reference evidence="5" key="1">
    <citation type="journal article" date="2020" name="Stud. Mycol.">
        <title>101 Dothideomycetes genomes: a test case for predicting lifestyles and emergence of pathogens.</title>
        <authorList>
            <person name="Haridas S."/>
            <person name="Albert R."/>
            <person name="Binder M."/>
            <person name="Bloem J."/>
            <person name="Labutti K."/>
            <person name="Salamov A."/>
            <person name="Andreopoulos B."/>
            <person name="Baker S."/>
            <person name="Barry K."/>
            <person name="Bills G."/>
            <person name="Bluhm B."/>
            <person name="Cannon C."/>
            <person name="Castanera R."/>
            <person name="Culley D."/>
            <person name="Daum C."/>
            <person name="Ezra D."/>
            <person name="Gonzalez J."/>
            <person name="Henrissat B."/>
            <person name="Kuo A."/>
            <person name="Liang C."/>
            <person name="Lipzen A."/>
            <person name="Lutzoni F."/>
            <person name="Magnuson J."/>
            <person name="Mondo S."/>
            <person name="Nolan M."/>
            <person name="Ohm R."/>
            <person name="Pangilinan J."/>
            <person name="Park H.-J."/>
            <person name="Ramirez L."/>
            <person name="Alfaro M."/>
            <person name="Sun H."/>
            <person name="Tritt A."/>
            <person name="Yoshinaga Y."/>
            <person name="Zwiers L.-H."/>
            <person name="Turgeon B."/>
            <person name="Goodwin S."/>
            <person name="Spatafora J."/>
            <person name="Crous P."/>
            <person name="Grigoriev I."/>
        </authorList>
    </citation>
    <scope>NUCLEOTIDE SEQUENCE</scope>
    <source>
        <strain evidence="5">CBS 161.51</strain>
    </source>
</reference>
<gene>
    <name evidence="5" type="ORF">EJ02DRAFT_336434</name>
</gene>
<evidence type="ECO:0000256" key="2">
    <source>
        <dbReference type="ARBA" id="ARBA00022679"/>
    </source>
</evidence>
<evidence type="ECO:0000256" key="1">
    <source>
        <dbReference type="ARBA" id="ARBA00010982"/>
    </source>
</evidence>
<keyword evidence="3" id="KW-0012">Acyltransferase</keyword>
<dbReference type="Gene3D" id="3.40.47.10">
    <property type="match status" value="1"/>
</dbReference>
<dbReference type="SUPFAM" id="SSF53901">
    <property type="entry name" value="Thiolase-like"/>
    <property type="match status" value="1"/>
</dbReference>
<comment type="similarity">
    <text evidence="1">Belongs to the thiolase-like superfamily. Thiolase family.</text>
</comment>
<dbReference type="Pfam" id="PF18313">
    <property type="entry name" value="TLP1_add_C"/>
    <property type="match status" value="1"/>
</dbReference>
<evidence type="ECO:0000256" key="3">
    <source>
        <dbReference type="ARBA" id="ARBA00023315"/>
    </source>
</evidence>
<dbReference type="GO" id="GO:0016746">
    <property type="term" value="F:acyltransferase activity"/>
    <property type="evidence" value="ECO:0007669"/>
    <property type="project" value="UniProtKB-KW"/>
</dbReference>
<dbReference type="OrthoDB" id="435240at2759"/>
<accession>A0A6A5T1U1</accession>
<keyword evidence="2" id="KW-0808">Transferase</keyword>
<organism evidence="5 6">
    <name type="scientific">Clathrospora elynae</name>
    <dbReference type="NCBI Taxonomy" id="706981"/>
    <lineage>
        <taxon>Eukaryota</taxon>
        <taxon>Fungi</taxon>
        <taxon>Dikarya</taxon>
        <taxon>Ascomycota</taxon>
        <taxon>Pezizomycotina</taxon>
        <taxon>Dothideomycetes</taxon>
        <taxon>Pleosporomycetidae</taxon>
        <taxon>Pleosporales</taxon>
        <taxon>Diademaceae</taxon>
        <taxon>Clathrospora</taxon>
    </lineage>
</organism>
<dbReference type="InterPro" id="IPR016039">
    <property type="entry name" value="Thiolase-like"/>
</dbReference>
<evidence type="ECO:0000313" key="6">
    <source>
        <dbReference type="Proteomes" id="UP000800038"/>
    </source>
</evidence>
<evidence type="ECO:0000259" key="4">
    <source>
        <dbReference type="Pfam" id="PF18313"/>
    </source>
</evidence>
<dbReference type="EMBL" id="ML976004">
    <property type="protein sequence ID" value="KAF1946198.1"/>
    <property type="molecule type" value="Genomic_DNA"/>
</dbReference>
<keyword evidence="6" id="KW-1185">Reference proteome</keyword>
<protein>
    <recommendedName>
        <fullName evidence="4">Thiolase-like protein type 1 additional C-terminal domain-containing protein</fullName>
    </recommendedName>
</protein>
<dbReference type="AlphaFoldDB" id="A0A6A5T1U1"/>
<dbReference type="Gene3D" id="2.40.50.840">
    <property type="match status" value="1"/>
</dbReference>
<proteinExistence type="inferred from homology"/>
<dbReference type="PANTHER" id="PTHR18919:SF139">
    <property type="entry name" value="THIOLASE-LIKE PROTEIN TYPE 1 ADDITIONAL C-TERMINAL DOMAIN-CONTAINING PROTEIN"/>
    <property type="match status" value="1"/>
</dbReference>
<dbReference type="Proteomes" id="UP000800038">
    <property type="component" value="Unassembled WGS sequence"/>
</dbReference>
<name>A0A6A5T1U1_9PLEO</name>
<dbReference type="InterPro" id="IPR040771">
    <property type="entry name" value="TLP1_add_C"/>
</dbReference>
<evidence type="ECO:0000313" key="5">
    <source>
        <dbReference type="EMBL" id="KAF1946198.1"/>
    </source>
</evidence>
<dbReference type="PANTHER" id="PTHR18919">
    <property type="entry name" value="ACETYL-COA C-ACYLTRANSFERASE"/>
    <property type="match status" value="1"/>
</dbReference>